<evidence type="ECO:0000256" key="1">
    <source>
        <dbReference type="ARBA" id="ARBA00006865"/>
    </source>
</evidence>
<dbReference type="PROSITE" id="PS51257">
    <property type="entry name" value="PROKAR_LIPOPROTEIN"/>
    <property type="match status" value="1"/>
</dbReference>
<dbReference type="PANTHER" id="PTHR10963:SF55">
    <property type="entry name" value="GLYCOSIDE HYDROLASE FAMILY 16 PROTEIN"/>
    <property type="match status" value="1"/>
</dbReference>
<dbReference type="Pfam" id="PF00722">
    <property type="entry name" value="Glyco_hydro_16"/>
    <property type="match status" value="1"/>
</dbReference>
<dbReference type="RefSeq" id="WP_173301260.1">
    <property type="nucleotide sequence ID" value="NZ_JABRWQ010000004.1"/>
</dbReference>
<dbReference type="Gene3D" id="2.60.120.200">
    <property type="match status" value="1"/>
</dbReference>
<name>A0ABX2E5H1_9FLAO</name>
<keyword evidence="4" id="KW-1185">Reference proteome</keyword>
<keyword evidence="3" id="KW-0378">Hydrolase</keyword>
<organism evidence="3 4">
    <name type="scientific">Winogradskyella litoriviva</name>
    <dbReference type="NCBI Taxonomy" id="1220182"/>
    <lineage>
        <taxon>Bacteria</taxon>
        <taxon>Pseudomonadati</taxon>
        <taxon>Bacteroidota</taxon>
        <taxon>Flavobacteriia</taxon>
        <taxon>Flavobacteriales</taxon>
        <taxon>Flavobacteriaceae</taxon>
        <taxon>Winogradskyella</taxon>
    </lineage>
</organism>
<sequence length="289" mass="33359">MKHTAHYYLLFLLIGVLSVSCKTNGKEDLQKVASTDLWEVDFLDEFDTFNPENWQDQRIWVNDETQCYVPDGEYGTREVSDGTLKLKVKNIETKLTCDNFDKQGNQHPETEYVAGRICSKNRKEFIKGKWTARLKLSSNGEPSMFPAWWLLGAQNNEPPVQEDNENVCWPTTGSGEIDIFEHHGDHMKDEFTTGAIVNLGGCGEGDWQSKRRNFPSTLNEFHDYSVEWDGSDLIYRLDGKEVYRNIGEGDKYPEPMFAILNYAKITDFAMKGEWVMEVDWVKHESKKQS</sequence>
<proteinExistence type="inferred from homology"/>
<dbReference type="SUPFAM" id="SSF49899">
    <property type="entry name" value="Concanavalin A-like lectins/glucanases"/>
    <property type="match status" value="1"/>
</dbReference>
<accession>A0ABX2E5H1</accession>
<dbReference type="PROSITE" id="PS51762">
    <property type="entry name" value="GH16_2"/>
    <property type="match status" value="1"/>
</dbReference>
<dbReference type="InterPro" id="IPR013320">
    <property type="entry name" value="ConA-like_dom_sf"/>
</dbReference>
<gene>
    <name evidence="3" type="ORF">HNV10_10260</name>
</gene>
<reference evidence="3 4" key="1">
    <citation type="journal article" date="2015" name="Int. J. Syst. Evol. Microbiol.">
        <title>Winogradskyella litoriviva sp. nov., isolated from coastal seawater.</title>
        <authorList>
            <person name="Nedashkovskaya O.I."/>
            <person name="Kukhlevskiy A.D."/>
            <person name="Zhukova N.V."/>
            <person name="Kim S.J."/>
            <person name="Rhee S.K."/>
            <person name="Mikhailov V.V."/>
        </authorList>
    </citation>
    <scope>NUCLEOTIDE SEQUENCE [LARGE SCALE GENOMIC DNA]</scope>
    <source>
        <strain evidence="3 4">KMM6491</strain>
    </source>
</reference>
<dbReference type="EMBL" id="JABRWQ010000004">
    <property type="protein sequence ID" value="NRD23625.1"/>
    <property type="molecule type" value="Genomic_DNA"/>
</dbReference>
<comment type="caution">
    <text evidence="3">The sequence shown here is derived from an EMBL/GenBank/DDBJ whole genome shotgun (WGS) entry which is preliminary data.</text>
</comment>
<protein>
    <submittedName>
        <fullName evidence="3">Glycoside hydrolase family 16 protein</fullName>
    </submittedName>
</protein>
<feature type="domain" description="GH16" evidence="2">
    <location>
        <begin position="28"/>
        <end position="283"/>
    </location>
</feature>
<dbReference type="InterPro" id="IPR050546">
    <property type="entry name" value="Glycosyl_Hydrlase_16"/>
</dbReference>
<dbReference type="GO" id="GO:0016787">
    <property type="term" value="F:hydrolase activity"/>
    <property type="evidence" value="ECO:0007669"/>
    <property type="project" value="UniProtKB-KW"/>
</dbReference>
<dbReference type="Proteomes" id="UP000805085">
    <property type="component" value="Unassembled WGS sequence"/>
</dbReference>
<evidence type="ECO:0000313" key="3">
    <source>
        <dbReference type="EMBL" id="NRD23625.1"/>
    </source>
</evidence>
<evidence type="ECO:0000313" key="4">
    <source>
        <dbReference type="Proteomes" id="UP000805085"/>
    </source>
</evidence>
<evidence type="ECO:0000259" key="2">
    <source>
        <dbReference type="PROSITE" id="PS51762"/>
    </source>
</evidence>
<dbReference type="PANTHER" id="PTHR10963">
    <property type="entry name" value="GLYCOSYL HYDROLASE-RELATED"/>
    <property type="match status" value="1"/>
</dbReference>
<comment type="similarity">
    <text evidence="1">Belongs to the glycosyl hydrolase 16 family.</text>
</comment>
<dbReference type="CDD" id="cd08023">
    <property type="entry name" value="GH16_laminarinase_like"/>
    <property type="match status" value="1"/>
</dbReference>
<dbReference type="InterPro" id="IPR000757">
    <property type="entry name" value="Beta-glucanase-like"/>
</dbReference>